<evidence type="ECO:0000313" key="1">
    <source>
        <dbReference type="EMBL" id="URI13991.1"/>
    </source>
</evidence>
<gene>
    <name evidence="1" type="ORF">M8231_09120</name>
</gene>
<dbReference type="Pfam" id="PF09866">
    <property type="entry name" value="DUF2093"/>
    <property type="match status" value="1"/>
</dbReference>
<dbReference type="Proteomes" id="UP001055429">
    <property type="component" value="Chromosome"/>
</dbReference>
<evidence type="ECO:0000313" key="2">
    <source>
        <dbReference type="Proteomes" id="UP001055429"/>
    </source>
</evidence>
<proteinExistence type="predicted"/>
<dbReference type="RefSeq" id="WP_249750198.1">
    <property type="nucleotide sequence ID" value="NZ_CP097298.1"/>
</dbReference>
<dbReference type="InterPro" id="IPR018661">
    <property type="entry name" value="DUF2093"/>
</dbReference>
<organism evidence="1 2">
    <name type="scientific">Brevundimonas albigilva</name>
    <dbReference type="NCBI Taxonomy" id="1312364"/>
    <lineage>
        <taxon>Bacteria</taxon>
        <taxon>Pseudomonadati</taxon>
        <taxon>Pseudomonadota</taxon>
        <taxon>Alphaproteobacteria</taxon>
        <taxon>Caulobacterales</taxon>
        <taxon>Caulobacteraceae</taxon>
        <taxon>Brevundimonas</taxon>
    </lineage>
</organism>
<reference evidence="1" key="1">
    <citation type="submission" date="2022-05" db="EMBL/GenBank/DDBJ databases">
        <title>Brevundimonas albigilva TT17 genome sequence.</title>
        <authorList>
            <person name="Lee K."/>
            <person name="Son H."/>
        </authorList>
    </citation>
    <scope>NUCLEOTIDE SEQUENCE</scope>
    <source>
        <strain evidence="1">TT17</strain>
    </source>
</reference>
<protein>
    <submittedName>
        <fullName evidence="1">DUF2093 domain-containing protein</fullName>
    </submittedName>
</protein>
<name>A0ABY4SG37_9CAUL</name>
<sequence>MDTTATEPATLHYGDGEFAVLKPGRFVRCAVTDKAIPLEALRYWSPTRQEAYWGPGEFISRLNPPG</sequence>
<keyword evidence="2" id="KW-1185">Reference proteome</keyword>
<accession>A0ABY4SG37</accession>
<dbReference type="EMBL" id="CP097649">
    <property type="protein sequence ID" value="URI13991.1"/>
    <property type="molecule type" value="Genomic_DNA"/>
</dbReference>